<keyword evidence="1" id="KW-0732">Signal</keyword>
<evidence type="ECO:0000313" key="2">
    <source>
        <dbReference type="EMBL" id="PTM92715.1"/>
    </source>
</evidence>
<feature type="signal peptide" evidence="1">
    <location>
        <begin position="1"/>
        <end position="26"/>
    </location>
</feature>
<dbReference type="Gene3D" id="2.60.40.420">
    <property type="entry name" value="Cupredoxins - blue copper proteins"/>
    <property type="match status" value="1"/>
</dbReference>
<gene>
    <name evidence="2" type="ORF">C7449_107128</name>
</gene>
<feature type="chain" id="PRO_5015525808" evidence="1">
    <location>
        <begin position="27"/>
        <end position="145"/>
    </location>
</feature>
<dbReference type="InterPro" id="IPR008972">
    <property type="entry name" value="Cupredoxin"/>
</dbReference>
<name>A0A2T5B187_MYCDI</name>
<evidence type="ECO:0000313" key="3">
    <source>
        <dbReference type="Proteomes" id="UP000241247"/>
    </source>
</evidence>
<dbReference type="RefSeq" id="WP_108004084.1">
    <property type="nucleotide sequence ID" value="NZ_JBHEEX010000010.1"/>
</dbReference>
<dbReference type="OrthoDB" id="9807821at2"/>
<organism evidence="2 3">
    <name type="scientific">Mycoplana dimorpha</name>
    <dbReference type="NCBI Taxonomy" id="28320"/>
    <lineage>
        <taxon>Bacteria</taxon>
        <taxon>Pseudomonadati</taxon>
        <taxon>Pseudomonadota</taxon>
        <taxon>Alphaproteobacteria</taxon>
        <taxon>Hyphomicrobiales</taxon>
        <taxon>Rhizobiaceae</taxon>
        <taxon>Mycoplana</taxon>
    </lineage>
</organism>
<sequence length="145" mass="15239">MIRFTRLLAAPAVVTALALCATPSLAATTLNVTASGEGGGPMALKLDQAEIPAGPATIVVHNEAMSEEHEVILVKLIEADQKIPLNAKKHRVDEDSLDSLGEVSDLKPGADGKLDVDLKPGNYLLFCNLKGHYEAGMAARLTVTP</sequence>
<proteinExistence type="predicted"/>
<protein>
    <submittedName>
        <fullName evidence="2">Putative cupredoxin-like copper-binding protein</fullName>
    </submittedName>
</protein>
<dbReference type="Proteomes" id="UP000241247">
    <property type="component" value="Unassembled WGS sequence"/>
</dbReference>
<accession>A0A2T5B187</accession>
<dbReference type="SUPFAM" id="SSF49503">
    <property type="entry name" value="Cupredoxins"/>
    <property type="match status" value="1"/>
</dbReference>
<keyword evidence="3" id="KW-1185">Reference proteome</keyword>
<dbReference type="AlphaFoldDB" id="A0A2T5B187"/>
<comment type="caution">
    <text evidence="2">The sequence shown here is derived from an EMBL/GenBank/DDBJ whole genome shotgun (WGS) entry which is preliminary data.</text>
</comment>
<evidence type="ECO:0000256" key="1">
    <source>
        <dbReference type="SAM" id="SignalP"/>
    </source>
</evidence>
<dbReference type="EMBL" id="PZZZ01000007">
    <property type="protein sequence ID" value="PTM92715.1"/>
    <property type="molecule type" value="Genomic_DNA"/>
</dbReference>
<reference evidence="2 3" key="1">
    <citation type="submission" date="2018-04" db="EMBL/GenBank/DDBJ databases">
        <title>Genomic Encyclopedia of Type Strains, Phase IV (KMG-IV): sequencing the most valuable type-strain genomes for metagenomic binning, comparative biology and taxonomic classification.</title>
        <authorList>
            <person name="Goeker M."/>
        </authorList>
    </citation>
    <scope>NUCLEOTIDE SEQUENCE [LARGE SCALE GENOMIC DNA]</scope>
    <source>
        <strain evidence="2 3">DSM 7138</strain>
    </source>
</reference>